<comment type="caution">
    <text evidence="2">The sequence shown here is derived from an EMBL/GenBank/DDBJ whole genome shotgun (WGS) entry which is preliminary data.</text>
</comment>
<evidence type="ECO:0000259" key="1">
    <source>
        <dbReference type="Pfam" id="PF01636"/>
    </source>
</evidence>
<dbReference type="EMBL" id="BAAAQK010000001">
    <property type="protein sequence ID" value="GAA1826604.1"/>
    <property type="molecule type" value="Genomic_DNA"/>
</dbReference>
<dbReference type="PANTHER" id="PTHR47829">
    <property type="entry name" value="HYDROLASE, PUTATIVE (AFU_ORTHOLOGUE AFUA_1G12880)-RELATED"/>
    <property type="match status" value="1"/>
</dbReference>
<evidence type="ECO:0000313" key="2">
    <source>
        <dbReference type="EMBL" id="GAA1826604.1"/>
    </source>
</evidence>
<proteinExistence type="predicted"/>
<dbReference type="InterPro" id="IPR011009">
    <property type="entry name" value="Kinase-like_dom_sf"/>
</dbReference>
<dbReference type="RefSeq" id="WP_344411405.1">
    <property type="nucleotide sequence ID" value="NZ_BAAAQK010000001.1"/>
</dbReference>
<feature type="domain" description="Aminoglycoside phosphotransferase" evidence="1">
    <location>
        <begin position="37"/>
        <end position="260"/>
    </location>
</feature>
<dbReference type="InterPro" id="IPR002575">
    <property type="entry name" value="Aminoglycoside_PTrfase"/>
</dbReference>
<reference evidence="2 3" key="1">
    <citation type="journal article" date="2019" name="Int. J. Syst. Evol. Microbiol.">
        <title>The Global Catalogue of Microorganisms (GCM) 10K type strain sequencing project: providing services to taxonomists for standard genome sequencing and annotation.</title>
        <authorList>
            <consortium name="The Broad Institute Genomics Platform"/>
            <consortium name="The Broad Institute Genome Sequencing Center for Infectious Disease"/>
            <person name="Wu L."/>
            <person name="Ma J."/>
        </authorList>
    </citation>
    <scope>NUCLEOTIDE SEQUENCE [LARGE SCALE GENOMIC DNA]</scope>
    <source>
        <strain evidence="2 3">JCM 16009</strain>
    </source>
</reference>
<dbReference type="InterPro" id="IPR052898">
    <property type="entry name" value="ACAD10-like"/>
</dbReference>
<keyword evidence="3" id="KW-1185">Reference proteome</keyword>
<name>A0ABN2MGQ1_9PSEU</name>
<dbReference type="Gene3D" id="3.30.200.20">
    <property type="entry name" value="Phosphorylase Kinase, domain 1"/>
    <property type="match status" value="1"/>
</dbReference>
<organism evidence="2 3">
    <name type="scientific">Pseudonocardia ailaonensis</name>
    <dbReference type="NCBI Taxonomy" id="367279"/>
    <lineage>
        <taxon>Bacteria</taxon>
        <taxon>Bacillati</taxon>
        <taxon>Actinomycetota</taxon>
        <taxon>Actinomycetes</taxon>
        <taxon>Pseudonocardiales</taxon>
        <taxon>Pseudonocardiaceae</taxon>
        <taxon>Pseudonocardia</taxon>
    </lineage>
</organism>
<accession>A0ABN2MGQ1</accession>
<dbReference type="CDD" id="cd05154">
    <property type="entry name" value="ACAD10_11_N-like"/>
    <property type="match status" value="1"/>
</dbReference>
<dbReference type="PANTHER" id="PTHR47829:SF1">
    <property type="entry name" value="HAD FAMILY PHOSPHATASE"/>
    <property type="match status" value="1"/>
</dbReference>
<dbReference type="Pfam" id="PF01636">
    <property type="entry name" value="APH"/>
    <property type="match status" value="1"/>
</dbReference>
<dbReference type="Proteomes" id="UP001500449">
    <property type="component" value="Unassembled WGS sequence"/>
</dbReference>
<evidence type="ECO:0000313" key="3">
    <source>
        <dbReference type="Proteomes" id="UP001500449"/>
    </source>
</evidence>
<dbReference type="InterPro" id="IPR041726">
    <property type="entry name" value="ACAD10_11_N"/>
</dbReference>
<protein>
    <submittedName>
        <fullName evidence="2">Phosphotransferase family protein</fullName>
    </submittedName>
</protein>
<gene>
    <name evidence="2" type="ORF">GCM10009836_00240</name>
</gene>
<sequence length="333" mass="36018">MQPVPTEVSAPPAMDPAALADWLRAQDLEVRGPLRLARLGDGRSNLTYAVTDEAGRRWVARRPPLGELLASAHDVAREGYVLAALRSTDVPVPAIIGLCEDERVAAAPVLVMTMVDGATAAEPADRADLGAPVRHEIGRSAAATLAAVHDVDVAAVELDGLSSRAPYAPRQLRRWTRQWEESRLRDLPALDRLTGWLQANLPVQRETRLLHGDYHLGNLLVDRSSGRLCAVLDWELSTLGDPLADVGSMLGYWPDPDPASDAGLPDRRAMAELYARASGRDLADLTYWYVLGLWKIAIIAEGIRRRAGAASPLSAEFVETTVERAHAATSTGI</sequence>
<dbReference type="Gene3D" id="3.90.1200.10">
    <property type="match status" value="1"/>
</dbReference>
<dbReference type="SUPFAM" id="SSF56112">
    <property type="entry name" value="Protein kinase-like (PK-like)"/>
    <property type="match status" value="1"/>
</dbReference>